<dbReference type="PIRSF" id="PIRSF021700">
    <property type="entry name" value="3_dmu_93_MTrfase"/>
    <property type="match status" value="1"/>
</dbReference>
<proteinExistence type="predicted"/>
<gene>
    <name evidence="2" type="ORF">AQPE_1920</name>
</gene>
<dbReference type="InterPro" id="IPR009725">
    <property type="entry name" value="3_dmu_93_MTrfase"/>
</dbReference>
<dbReference type="Proteomes" id="UP001193389">
    <property type="component" value="Chromosome"/>
</dbReference>
<dbReference type="InterPro" id="IPR028973">
    <property type="entry name" value="PhnB-like"/>
</dbReference>
<evidence type="ECO:0000259" key="1">
    <source>
        <dbReference type="Pfam" id="PF06983"/>
    </source>
</evidence>
<dbReference type="Gene3D" id="3.30.720.100">
    <property type="match status" value="1"/>
</dbReference>
<reference evidence="2" key="1">
    <citation type="journal article" date="2020" name="Int. J. Syst. Evol. Microbiol.">
        <title>Aquipluma nitroreducens gen. nov. sp. nov., a novel facultatively anaerobic bacterium isolated from a freshwater lake.</title>
        <authorList>
            <person name="Watanabe M."/>
            <person name="Kojima H."/>
            <person name="Fukui M."/>
        </authorList>
    </citation>
    <scope>NUCLEOTIDE SEQUENCE</scope>
    <source>
        <strain evidence="2">MeG22</strain>
    </source>
</reference>
<dbReference type="PIRSF" id="PIRSF500687">
    <property type="entry name" value="MTase_demethylubiq_bact"/>
    <property type="match status" value="1"/>
</dbReference>
<keyword evidence="3" id="KW-1185">Reference proteome</keyword>
<dbReference type="PANTHER" id="PTHR33990:SF4">
    <property type="entry name" value="PHNB-LIKE DOMAIN-CONTAINING PROTEIN"/>
    <property type="match status" value="1"/>
</dbReference>
<dbReference type="InterPro" id="IPR029068">
    <property type="entry name" value="Glyas_Bleomycin-R_OHBP_Dase"/>
</dbReference>
<protein>
    <submittedName>
        <fullName evidence="2">3-demethylubiquinone-9 3-methyltransferase</fullName>
    </submittedName>
</protein>
<dbReference type="AlphaFoldDB" id="A0A5K7S885"/>
<dbReference type="Gene3D" id="3.10.180.10">
    <property type="entry name" value="2,3-Dihydroxybiphenyl 1,2-Dioxygenase, domain 1"/>
    <property type="match status" value="1"/>
</dbReference>
<feature type="domain" description="PhnB-like" evidence="1">
    <location>
        <begin position="142"/>
        <end position="263"/>
    </location>
</feature>
<name>A0A5K7S885_9BACT</name>
<dbReference type="KEGG" id="anf:AQPE_1920"/>
<dbReference type="InterPro" id="IPR027259">
    <property type="entry name" value="MTase_demethylubiq_bac"/>
</dbReference>
<dbReference type="PANTHER" id="PTHR33990">
    <property type="entry name" value="PROTEIN YJDN-RELATED"/>
    <property type="match status" value="1"/>
</dbReference>
<accession>A0A5K7S885</accession>
<dbReference type="Pfam" id="PF06983">
    <property type="entry name" value="3-dmu-9_3-mt"/>
    <property type="match status" value="2"/>
</dbReference>
<dbReference type="SUPFAM" id="SSF54593">
    <property type="entry name" value="Glyoxalase/Bleomycin resistance protein/Dihydroxybiphenyl dioxygenase"/>
    <property type="match status" value="2"/>
</dbReference>
<evidence type="ECO:0000313" key="3">
    <source>
        <dbReference type="Proteomes" id="UP001193389"/>
    </source>
</evidence>
<dbReference type="EMBL" id="AP018694">
    <property type="protein sequence ID" value="BBE17763.1"/>
    <property type="molecule type" value="Genomic_DNA"/>
</dbReference>
<feature type="domain" description="PhnB-like" evidence="1">
    <location>
        <begin position="8"/>
        <end position="136"/>
    </location>
</feature>
<organism evidence="2 3">
    <name type="scientific">Aquipluma nitroreducens</name>
    <dbReference type="NCBI Taxonomy" id="2010828"/>
    <lineage>
        <taxon>Bacteria</taxon>
        <taxon>Pseudomonadati</taxon>
        <taxon>Bacteroidota</taxon>
        <taxon>Bacteroidia</taxon>
        <taxon>Marinilabiliales</taxon>
        <taxon>Prolixibacteraceae</taxon>
        <taxon>Aquipluma</taxon>
    </lineage>
</organism>
<evidence type="ECO:0000313" key="2">
    <source>
        <dbReference type="EMBL" id="BBE17763.1"/>
    </source>
</evidence>
<dbReference type="Gene3D" id="3.30.720.110">
    <property type="match status" value="1"/>
</dbReference>
<dbReference type="CDD" id="cd06588">
    <property type="entry name" value="PhnB_like"/>
    <property type="match status" value="2"/>
</dbReference>
<sequence length="298" mass="34145">MKKGMKIQKITPFLWFDRQAEEAVNFYITAFRNSEIKTTTRYSSDGARASGMPENSVMTMAFQIEGKDFVAINGGPVFQINPTISFFVNCESVLEIDRLWKKLSVDGMVMMELDNYPFAEKYGWIQDKFGVSWQLILPEREQKIIPCFMFTGDQHKKAEEAIHFYTSIFKDSEIIQLERYGKEVGPEGAVVHCKFTLNGQEFIAMDSHENMGMNFNPAISMVVNCETQEEIDYYWEKLSEGGFEGAQQCGWLQDKFGVSWQIVPNVLGELLSKGGNVMQTMLQMKKLDIKMLQDAVNQ</sequence>